<reference evidence="1 2" key="1">
    <citation type="submission" date="2016-09" db="EMBL/GenBank/DDBJ databases">
        <title>Genome-resolved meta-omics ties microbial dynamics to process performance in biotechnology for thiocyanate degradation.</title>
        <authorList>
            <person name="Kantor R.S."/>
            <person name="Huddy R.J."/>
            <person name="Iyer R."/>
            <person name="Thomas B.C."/>
            <person name="Brown C.T."/>
            <person name="Anantharaman K."/>
            <person name="Tringe S."/>
            <person name="Hettich R.L."/>
            <person name="Harrison S.T."/>
            <person name="Banfield J.F."/>
        </authorList>
    </citation>
    <scope>NUCLEOTIDE SEQUENCE [LARGE SCALE GENOMIC DNA]</scope>
    <source>
        <strain evidence="1">59-99</strain>
    </source>
</reference>
<comment type="caution">
    <text evidence="1">The sequence shown here is derived from an EMBL/GenBank/DDBJ whole genome shotgun (WGS) entry which is preliminary data.</text>
</comment>
<sequence length="105" mass="12192">MKRLAGLVADEIEKRHNADLAPKWERGVVVFVPNEPGLKQHEMAMHKFMHKVVMMRDSLRVLEQQINANDTLSEGDKVKLQSYITKCYGSMTSFNFMFAEEEDKF</sequence>
<dbReference type="EMBL" id="MKVH01000002">
    <property type="protein sequence ID" value="OJX61338.1"/>
    <property type="molecule type" value="Genomic_DNA"/>
</dbReference>
<dbReference type="Proteomes" id="UP000184233">
    <property type="component" value="Unassembled WGS sequence"/>
</dbReference>
<name>A0A1M3L6Z2_9BACT</name>
<evidence type="ECO:0000313" key="2">
    <source>
        <dbReference type="Proteomes" id="UP000184233"/>
    </source>
</evidence>
<gene>
    <name evidence="1" type="ORF">BGO89_01820</name>
</gene>
<protein>
    <submittedName>
        <fullName evidence="1">Uncharacterized protein</fullName>
    </submittedName>
</protein>
<dbReference type="STRING" id="1895771.BGO89_01820"/>
<dbReference type="AlphaFoldDB" id="A0A1M3L6Z2"/>
<proteinExistence type="predicted"/>
<evidence type="ECO:0000313" key="1">
    <source>
        <dbReference type="EMBL" id="OJX61338.1"/>
    </source>
</evidence>
<organism evidence="1 2">
    <name type="scientific">Candidatus Kapaibacterium thiocyanatum</name>
    <dbReference type="NCBI Taxonomy" id="1895771"/>
    <lineage>
        <taxon>Bacteria</taxon>
        <taxon>Pseudomonadati</taxon>
        <taxon>Candidatus Kapaibacteriota</taxon>
        <taxon>Candidatus Kapaibacteriia</taxon>
        <taxon>Candidatus Kapaibacteriales</taxon>
        <taxon>Candidatus Kapaibacteriaceae</taxon>
        <taxon>Candidatus Kapaibacterium</taxon>
    </lineage>
</organism>
<accession>A0A1M3L6Z2</accession>